<evidence type="ECO:0000256" key="7">
    <source>
        <dbReference type="ARBA" id="ARBA00023146"/>
    </source>
</evidence>
<dbReference type="InterPro" id="IPR036695">
    <property type="entry name" value="Arg-tRNA-synth_N_sf"/>
</dbReference>
<keyword evidence="3" id="KW-0436">Ligase</keyword>
<proteinExistence type="inferred from homology"/>
<dbReference type="Proteomes" id="UP000219602">
    <property type="component" value="Chromosome 11"/>
</dbReference>
<evidence type="ECO:0000256" key="8">
    <source>
        <dbReference type="ARBA" id="ARBA00049339"/>
    </source>
</evidence>
<sequence length="1164" mass="130718">MASSQAPGLYPGDYDWNQPLISAAAVNQPAVEVWGEELEGDLLELFLRIPPGSPRHYYQARAIEAICPANTLGELGQGVINTTPKPIAWLDDRSRTGQRREAGGWLAQAALYAALKAKRLQDDEADAYDIPNADRRLLYIPNPDFRSLGPMILTASCQQALVLSGFLWKYLKADWSIGVSFPDDGRSFSLEFHIPYYVWAKAKYVPRDKRVRPDKSSLRKKSALRKSILLSFLTKPRATAEEGDILDCLHEAQWSCVVVGYNNTVWNGYGLTDTYFYDADSPFDRTTFRYFQDDDLLRDPISGLEANLPVQNPREYFLTALRARVKDIKEEWEHIISRLGQEMEYFIKDIDVFLGDDISSLGAADDRSKALQELELSTKQVSRLLTNLTQRISNLNKAWESFKARDLHYFHGLSENGRRPGLTLHAIDETFTELQNLQVELENLRNKHGDFNKSLELYLQVENRRAIVLQQYNINLIQIISPPALTAAMMQSGVLPWKSGFLPWVVITAVLWTLTAAVRPILTWYHRCMGPNPRPALVPPLAEDAMPGSLEIWRAYLTELISNSSLLDCEVATIQEAISSTTETSLGDLTLILPRLKLKDVDKDGLKRLAFDLGAKLPTSSLFLAPWVDGIYLRMFFSHEILPRLLLPYISDRKAAYGHDSSQGVQDSTEPDRGKKKVIVEFSSPNIASDFDGNHLRSTFLGAFIANVYDAMGWEVVRLNYLGDWGKHIGLLAAGYKRFGSEEKLREDRVAHLLDVYSKVEELFRPEQDARDKAKHDGQSTADVEGKGIFAERDAFVKNMEDGDETALALWKRFRDITIEDLNLGYQRLGIRFDEFSGESQVQPATIEKVEDILKEQGVLEGSDGSWIIDFVKHTGKKGLGTQVVRGRDGATRYLLRDIATVVDRKEQFAFDKMIYVVSSKQDNYFQQLFTALELMRLSDLRNRLHHISFGSIQGIEGNLLDGILNQCEARICDALKEEQDEGGIGGTAAESITNAAAIRALLAQEMLGKRCHAYTFEPKKMTSLGFHSGHMLQVCHARLTVLIAGLRTDDVEAADIDYTGLTDDDSADLLRIMAQFPDAVSSTYKSLEPHTLLGYLYKAMDSLSAILPPEDEEGNEDNGIGEGPSEAQQESSLGERKAKLVLYQNARQVLENGMRLLGFPVDS</sequence>
<feature type="region of interest" description="Disordered" evidence="10">
    <location>
        <begin position="1108"/>
        <end position="1135"/>
    </location>
</feature>
<dbReference type="Gene3D" id="1.10.730.10">
    <property type="entry name" value="Isoleucyl-tRNA Synthetase, Domain 1"/>
    <property type="match status" value="1"/>
</dbReference>
<dbReference type="InterPro" id="IPR035684">
    <property type="entry name" value="ArgRS_core"/>
</dbReference>
<evidence type="ECO:0000256" key="2">
    <source>
        <dbReference type="ARBA" id="ARBA00012837"/>
    </source>
</evidence>
<comment type="catalytic activity">
    <reaction evidence="8">
        <text>tRNA(Arg) + L-arginine + ATP = L-arginyl-tRNA(Arg) + AMP + diphosphate</text>
        <dbReference type="Rhea" id="RHEA:20301"/>
        <dbReference type="Rhea" id="RHEA-COMP:9658"/>
        <dbReference type="Rhea" id="RHEA-COMP:9673"/>
        <dbReference type="ChEBI" id="CHEBI:30616"/>
        <dbReference type="ChEBI" id="CHEBI:32682"/>
        <dbReference type="ChEBI" id="CHEBI:33019"/>
        <dbReference type="ChEBI" id="CHEBI:78442"/>
        <dbReference type="ChEBI" id="CHEBI:78513"/>
        <dbReference type="ChEBI" id="CHEBI:456215"/>
        <dbReference type="EC" id="6.1.1.19"/>
    </reaction>
</comment>
<evidence type="ECO:0000256" key="1">
    <source>
        <dbReference type="ARBA" id="ARBA00005594"/>
    </source>
</evidence>
<dbReference type="EMBL" id="MABQ02000009">
    <property type="protein sequence ID" value="PCD25878.1"/>
    <property type="molecule type" value="Genomic_DNA"/>
</dbReference>
<dbReference type="InterPro" id="IPR009080">
    <property type="entry name" value="tRNAsynth_Ia_anticodon-bd"/>
</dbReference>
<dbReference type="GO" id="GO:0005524">
    <property type="term" value="F:ATP binding"/>
    <property type="evidence" value="ECO:0007669"/>
    <property type="project" value="UniProtKB-KW"/>
</dbReference>
<dbReference type="Pfam" id="PF05746">
    <property type="entry name" value="DALR_1"/>
    <property type="match status" value="1"/>
</dbReference>
<keyword evidence="7" id="KW-0030">Aminoacyl-tRNA synthetase</keyword>
<organism evidence="12 13">
    <name type="scientific">Fusarium oxysporum f. sp. radicis-cucumerinum</name>
    <dbReference type="NCBI Taxonomy" id="327505"/>
    <lineage>
        <taxon>Eukaryota</taxon>
        <taxon>Fungi</taxon>
        <taxon>Dikarya</taxon>
        <taxon>Ascomycota</taxon>
        <taxon>Pezizomycotina</taxon>
        <taxon>Sordariomycetes</taxon>
        <taxon>Hypocreomycetidae</taxon>
        <taxon>Hypocreales</taxon>
        <taxon>Nectriaceae</taxon>
        <taxon>Fusarium</taxon>
        <taxon>Fusarium oxysporum species complex</taxon>
    </lineage>
</organism>
<feature type="domain" description="DALR anticodon binding" evidence="11">
    <location>
        <begin position="1033"/>
        <end position="1162"/>
    </location>
</feature>
<dbReference type="GO" id="GO:0032543">
    <property type="term" value="P:mitochondrial translation"/>
    <property type="evidence" value="ECO:0007669"/>
    <property type="project" value="TreeGrafter"/>
</dbReference>
<dbReference type="PANTHER" id="PTHR11956">
    <property type="entry name" value="ARGINYL-TRNA SYNTHETASE"/>
    <property type="match status" value="1"/>
</dbReference>
<feature type="coiled-coil region" evidence="9">
    <location>
        <begin position="427"/>
        <end position="454"/>
    </location>
</feature>
<accession>A0A2H3GE18</accession>
<dbReference type="Pfam" id="PF00750">
    <property type="entry name" value="tRNA-synt_1d"/>
    <property type="match status" value="1"/>
</dbReference>
<dbReference type="SUPFAM" id="SSF47323">
    <property type="entry name" value="Anticodon-binding domain of a subclass of class I aminoacyl-tRNA synthetases"/>
    <property type="match status" value="1"/>
</dbReference>
<evidence type="ECO:0000256" key="9">
    <source>
        <dbReference type="SAM" id="Coils"/>
    </source>
</evidence>
<keyword evidence="6" id="KW-0648">Protein biosynthesis</keyword>
<evidence type="ECO:0000256" key="6">
    <source>
        <dbReference type="ARBA" id="ARBA00022917"/>
    </source>
</evidence>
<dbReference type="GO" id="GO:0006420">
    <property type="term" value="P:arginyl-tRNA aminoacylation"/>
    <property type="evidence" value="ECO:0007669"/>
    <property type="project" value="InterPro"/>
</dbReference>
<dbReference type="STRING" id="327505.A0A2H3GE18"/>
<evidence type="ECO:0000256" key="10">
    <source>
        <dbReference type="SAM" id="MobiDB-lite"/>
    </source>
</evidence>
<dbReference type="InterPro" id="IPR001278">
    <property type="entry name" value="Arg-tRNA-ligase"/>
</dbReference>
<dbReference type="GO" id="GO:0004814">
    <property type="term" value="F:arginine-tRNA ligase activity"/>
    <property type="evidence" value="ECO:0007669"/>
    <property type="project" value="UniProtKB-EC"/>
</dbReference>
<keyword evidence="9" id="KW-0175">Coiled coil</keyword>
<dbReference type="InterPro" id="IPR008909">
    <property type="entry name" value="DALR_anticod-bd"/>
</dbReference>
<comment type="similarity">
    <text evidence="1">Belongs to the class-I aminoacyl-tRNA synthetase family.</text>
</comment>
<gene>
    <name evidence="12" type="ORF">AU210_012312</name>
</gene>
<reference evidence="12 13" key="1">
    <citation type="journal article" date="2016" name="Environ. Microbiol.">
        <title>Effector profiles distinguish formae speciales of Fusarium oxysporum.</title>
        <authorList>
            <person name="van Dam P."/>
            <person name="Fokkens L."/>
            <person name="Schmidt S.M."/>
            <person name="Linmans J.H."/>
            <person name="Kistler H.C."/>
            <person name="Ma L.J."/>
            <person name="Rep M."/>
        </authorList>
    </citation>
    <scope>NUCLEOTIDE SEQUENCE [LARGE SCALE GENOMIC DNA]</scope>
    <source>
        <strain evidence="12 13">Forc016</strain>
    </source>
</reference>
<dbReference type="Gene3D" id="3.40.50.620">
    <property type="entry name" value="HUPs"/>
    <property type="match status" value="1"/>
</dbReference>
<keyword evidence="5" id="KW-0067">ATP-binding</keyword>
<dbReference type="PANTHER" id="PTHR11956:SF11">
    <property type="entry name" value="ARGININE--TRNA LIGASE, MITOCHONDRIAL-RELATED"/>
    <property type="match status" value="1"/>
</dbReference>
<evidence type="ECO:0000256" key="3">
    <source>
        <dbReference type="ARBA" id="ARBA00022598"/>
    </source>
</evidence>
<dbReference type="AlphaFoldDB" id="A0A2H3GE18"/>
<dbReference type="SMART" id="SM00836">
    <property type="entry name" value="DALR_1"/>
    <property type="match status" value="1"/>
</dbReference>
<dbReference type="InterPro" id="IPR014729">
    <property type="entry name" value="Rossmann-like_a/b/a_fold"/>
</dbReference>
<dbReference type="EC" id="6.1.1.19" evidence="2"/>
<reference evidence="12 13" key="2">
    <citation type="journal article" date="2017" name="Sci. Rep.">
        <title>A mobile pathogenicity chromosome in Fusarium oxysporum for infection of multiple cucurbit species.</title>
        <authorList>
            <person name="van Dam P."/>
            <person name="Fokkens L."/>
            <person name="Ayukawa Y."/>
            <person name="van der Gragt M."/>
            <person name="Ter Horst A."/>
            <person name="Brankovics B."/>
            <person name="Houterman P.M."/>
            <person name="Arie T."/>
            <person name="Rep M."/>
        </authorList>
    </citation>
    <scope>NUCLEOTIDE SEQUENCE [LARGE SCALE GENOMIC DNA]</scope>
    <source>
        <strain evidence="12 13">Forc016</strain>
    </source>
</reference>
<evidence type="ECO:0000256" key="4">
    <source>
        <dbReference type="ARBA" id="ARBA00022741"/>
    </source>
</evidence>
<evidence type="ECO:0000313" key="12">
    <source>
        <dbReference type="EMBL" id="PCD25878.1"/>
    </source>
</evidence>
<name>A0A2H3GE18_FUSOX</name>
<dbReference type="GO" id="GO:0005739">
    <property type="term" value="C:mitochondrion"/>
    <property type="evidence" value="ECO:0007669"/>
    <property type="project" value="TreeGrafter"/>
</dbReference>
<comment type="caution">
    <text evidence="12">The sequence shown here is derived from an EMBL/GenBank/DDBJ whole genome shotgun (WGS) entry which is preliminary data.</text>
</comment>
<evidence type="ECO:0000256" key="5">
    <source>
        <dbReference type="ARBA" id="ARBA00022840"/>
    </source>
</evidence>
<evidence type="ECO:0000313" key="13">
    <source>
        <dbReference type="Proteomes" id="UP000219602"/>
    </source>
</evidence>
<protein>
    <recommendedName>
        <fullName evidence="2">arginine--tRNA ligase</fullName>
        <ecNumber evidence="2">6.1.1.19</ecNumber>
    </recommendedName>
</protein>
<dbReference type="PRINTS" id="PR01038">
    <property type="entry name" value="TRNASYNTHARG"/>
</dbReference>
<dbReference type="Gene3D" id="3.30.1360.70">
    <property type="entry name" value="Arginyl tRNA synthetase N-terminal domain"/>
    <property type="match status" value="1"/>
</dbReference>
<keyword evidence="4" id="KW-0547">Nucleotide-binding</keyword>
<dbReference type="SUPFAM" id="SSF52374">
    <property type="entry name" value="Nucleotidylyl transferase"/>
    <property type="match status" value="1"/>
</dbReference>
<dbReference type="SUPFAM" id="SSF55190">
    <property type="entry name" value="Arginyl-tRNA synthetase (ArgRS), N-terminal 'additional' domain"/>
    <property type="match status" value="1"/>
</dbReference>
<evidence type="ECO:0000259" key="11">
    <source>
        <dbReference type="SMART" id="SM00836"/>
    </source>
</evidence>